<keyword evidence="1" id="KW-1133">Transmembrane helix</keyword>
<organism evidence="2 3">
    <name type="scientific">Carnegiea gigantea</name>
    <dbReference type="NCBI Taxonomy" id="171969"/>
    <lineage>
        <taxon>Eukaryota</taxon>
        <taxon>Viridiplantae</taxon>
        <taxon>Streptophyta</taxon>
        <taxon>Embryophyta</taxon>
        <taxon>Tracheophyta</taxon>
        <taxon>Spermatophyta</taxon>
        <taxon>Magnoliopsida</taxon>
        <taxon>eudicotyledons</taxon>
        <taxon>Gunneridae</taxon>
        <taxon>Pentapetalae</taxon>
        <taxon>Caryophyllales</taxon>
        <taxon>Cactineae</taxon>
        <taxon>Cactaceae</taxon>
        <taxon>Cactoideae</taxon>
        <taxon>Echinocereeae</taxon>
        <taxon>Carnegiea</taxon>
    </lineage>
</organism>
<dbReference type="Proteomes" id="UP001153076">
    <property type="component" value="Unassembled WGS sequence"/>
</dbReference>
<gene>
    <name evidence="2" type="ORF">Cgig2_009103</name>
</gene>
<protein>
    <submittedName>
        <fullName evidence="2">Uncharacterized protein</fullName>
    </submittedName>
</protein>
<keyword evidence="1" id="KW-0812">Transmembrane</keyword>
<dbReference type="OrthoDB" id="534175at2759"/>
<proteinExistence type="predicted"/>
<evidence type="ECO:0000256" key="1">
    <source>
        <dbReference type="SAM" id="Phobius"/>
    </source>
</evidence>
<name>A0A9Q1KD96_9CARY</name>
<feature type="transmembrane region" description="Helical" evidence="1">
    <location>
        <begin position="131"/>
        <end position="149"/>
    </location>
</feature>
<dbReference type="AlphaFoldDB" id="A0A9Q1KD96"/>
<keyword evidence="3" id="KW-1185">Reference proteome</keyword>
<accession>A0A9Q1KD96</accession>
<comment type="caution">
    <text evidence="2">The sequence shown here is derived from an EMBL/GenBank/DDBJ whole genome shotgun (WGS) entry which is preliminary data.</text>
</comment>
<sequence length="179" mass="19635">MAACWSTSVSGNCLPISRTRLNFKASKCSTTHSQAISFKSNLSLSTQCLIPKLQIKGLRNRNIRTVRVPIIYAAQSNFFRAIQTVLKVGKDGIEAGTNLVPDAVPRPIARLSVTVVAVALSLFVLRSFLNTVVFALGVMGFVYFIYLALNKDKGSKMEGSPDSTDEAIEEAKRIMDKYK</sequence>
<reference evidence="2" key="1">
    <citation type="submission" date="2022-04" db="EMBL/GenBank/DDBJ databases">
        <title>Carnegiea gigantea Genome sequencing and assembly v2.</title>
        <authorList>
            <person name="Copetti D."/>
            <person name="Sanderson M.J."/>
            <person name="Burquez A."/>
            <person name="Wojciechowski M.F."/>
        </authorList>
    </citation>
    <scope>NUCLEOTIDE SEQUENCE</scope>
    <source>
        <strain evidence="2">SGP5-SGP5p</strain>
        <tissue evidence="2">Aerial part</tissue>
    </source>
</reference>
<keyword evidence="1" id="KW-0472">Membrane</keyword>
<dbReference type="PANTHER" id="PTHR36777:SF2">
    <property type="entry name" value="EXPRESSED PROTEIN"/>
    <property type="match status" value="1"/>
</dbReference>
<dbReference type="EMBL" id="JAKOGI010000168">
    <property type="protein sequence ID" value="KAJ8441395.1"/>
    <property type="molecule type" value="Genomic_DNA"/>
</dbReference>
<dbReference type="PANTHER" id="PTHR36777">
    <property type="entry name" value="EXPRESSED PROTEIN"/>
    <property type="match status" value="1"/>
</dbReference>
<evidence type="ECO:0000313" key="2">
    <source>
        <dbReference type="EMBL" id="KAJ8441395.1"/>
    </source>
</evidence>
<evidence type="ECO:0000313" key="3">
    <source>
        <dbReference type="Proteomes" id="UP001153076"/>
    </source>
</evidence>